<evidence type="ECO:0000256" key="1">
    <source>
        <dbReference type="SAM" id="MobiDB-lite"/>
    </source>
</evidence>
<reference evidence="2 3" key="1">
    <citation type="submission" date="2020-02" db="EMBL/GenBank/DDBJ databases">
        <title>Draft genome sequence of Haematococcus lacustris strain NIES-144.</title>
        <authorList>
            <person name="Morimoto D."/>
            <person name="Nakagawa S."/>
            <person name="Yoshida T."/>
            <person name="Sawayama S."/>
        </authorList>
    </citation>
    <scope>NUCLEOTIDE SEQUENCE [LARGE SCALE GENOMIC DNA]</scope>
    <source>
        <strain evidence="2 3">NIES-144</strain>
    </source>
</reference>
<protein>
    <submittedName>
        <fullName evidence="2">Uncharacterized protein</fullName>
    </submittedName>
</protein>
<keyword evidence="3" id="KW-1185">Reference proteome</keyword>
<evidence type="ECO:0000313" key="2">
    <source>
        <dbReference type="EMBL" id="GFH08995.1"/>
    </source>
</evidence>
<accession>A0A699YIE4</accession>
<feature type="region of interest" description="Disordered" evidence="1">
    <location>
        <begin position="1"/>
        <end position="49"/>
    </location>
</feature>
<sequence>MSSAAAAAAMFGHETSQRGHSSLPSQEVGHNPPQPSAAGGRATQHSMAAVQDAIAATAALVDRLQSRLAPRLRRPRPSHFWHELQHFYRSQLTVQPCPHNAWPWTAACALPSHSRR</sequence>
<comment type="caution">
    <text evidence="2">The sequence shown here is derived from an EMBL/GenBank/DDBJ whole genome shotgun (WGS) entry which is preliminary data.</text>
</comment>
<proteinExistence type="predicted"/>
<organism evidence="2 3">
    <name type="scientific">Haematococcus lacustris</name>
    <name type="common">Green alga</name>
    <name type="synonym">Haematococcus pluvialis</name>
    <dbReference type="NCBI Taxonomy" id="44745"/>
    <lineage>
        <taxon>Eukaryota</taxon>
        <taxon>Viridiplantae</taxon>
        <taxon>Chlorophyta</taxon>
        <taxon>core chlorophytes</taxon>
        <taxon>Chlorophyceae</taxon>
        <taxon>CS clade</taxon>
        <taxon>Chlamydomonadales</taxon>
        <taxon>Haematococcaceae</taxon>
        <taxon>Haematococcus</taxon>
    </lineage>
</organism>
<evidence type="ECO:0000313" key="3">
    <source>
        <dbReference type="Proteomes" id="UP000485058"/>
    </source>
</evidence>
<dbReference type="Proteomes" id="UP000485058">
    <property type="component" value="Unassembled WGS sequence"/>
</dbReference>
<gene>
    <name evidence="2" type="ORF">HaLaN_04051</name>
</gene>
<dbReference type="AlphaFoldDB" id="A0A699YIE4"/>
<dbReference type="EMBL" id="BLLF01000201">
    <property type="protein sequence ID" value="GFH08995.1"/>
    <property type="molecule type" value="Genomic_DNA"/>
</dbReference>
<name>A0A699YIE4_HAELA</name>